<dbReference type="AlphaFoldDB" id="A0A2T3MZJ1"/>
<sequence length="162" mass="18328">MITELLFLTVSAFSIPLLENSSHLQIDHNCHLAINEERHQKDIVLLFSSSPKAELKVQIYHRIPIPVPSSGMLEQLSFNPDTSYDNAQFSVSHELYKELKPDINIYSTTIDTTALATQRFSDHFRLGGYKTLLKVEGIAPSLAFIADRNQAEAFYKCANQPF</sequence>
<dbReference type="RefSeq" id="WP_107283040.1">
    <property type="nucleotide sequence ID" value="NZ_PYMC01000005.1"/>
</dbReference>
<proteinExistence type="predicted"/>
<evidence type="ECO:0000313" key="2">
    <source>
        <dbReference type="Proteomes" id="UP000240904"/>
    </source>
</evidence>
<gene>
    <name evidence="1" type="ORF">C9I89_09070</name>
</gene>
<protein>
    <submittedName>
        <fullName evidence="1">Uncharacterized protein</fullName>
    </submittedName>
</protein>
<reference evidence="1 2" key="1">
    <citation type="submission" date="2018-03" db="EMBL/GenBank/DDBJ databases">
        <title>Whole genome sequencing of Histamine producing bacteria.</title>
        <authorList>
            <person name="Butler K."/>
        </authorList>
    </citation>
    <scope>NUCLEOTIDE SEQUENCE [LARGE SCALE GENOMIC DNA]</scope>
    <source>
        <strain evidence="1 2">DSM 16190</strain>
    </source>
</reference>
<name>A0A2T3MZJ1_9GAMM</name>
<dbReference type="EMBL" id="PYMC01000005">
    <property type="protein sequence ID" value="PSW05400.1"/>
    <property type="molecule type" value="Genomic_DNA"/>
</dbReference>
<comment type="caution">
    <text evidence="1">The sequence shown here is derived from an EMBL/GenBank/DDBJ whole genome shotgun (WGS) entry which is preliminary data.</text>
</comment>
<dbReference type="Proteomes" id="UP000240904">
    <property type="component" value="Unassembled WGS sequence"/>
</dbReference>
<keyword evidence="2" id="KW-1185">Reference proteome</keyword>
<dbReference type="OrthoDB" id="5816663at2"/>
<organism evidence="1 2">
    <name type="scientific">Photobacterium lipolyticum</name>
    <dbReference type="NCBI Taxonomy" id="266810"/>
    <lineage>
        <taxon>Bacteria</taxon>
        <taxon>Pseudomonadati</taxon>
        <taxon>Pseudomonadota</taxon>
        <taxon>Gammaproteobacteria</taxon>
        <taxon>Vibrionales</taxon>
        <taxon>Vibrionaceae</taxon>
        <taxon>Photobacterium</taxon>
    </lineage>
</organism>
<accession>A0A2T3MZJ1</accession>
<evidence type="ECO:0000313" key="1">
    <source>
        <dbReference type="EMBL" id="PSW05400.1"/>
    </source>
</evidence>